<protein>
    <submittedName>
        <fullName evidence="2">Uncharacterized protein</fullName>
    </submittedName>
</protein>
<organism evidence="2 3">
    <name type="scientific">Flammeovirga aprica JL-4</name>
    <dbReference type="NCBI Taxonomy" id="694437"/>
    <lineage>
        <taxon>Bacteria</taxon>
        <taxon>Pseudomonadati</taxon>
        <taxon>Bacteroidota</taxon>
        <taxon>Cytophagia</taxon>
        <taxon>Cytophagales</taxon>
        <taxon>Flammeovirgaceae</taxon>
        <taxon>Flammeovirga</taxon>
    </lineage>
</organism>
<dbReference type="AlphaFoldDB" id="A0A7X9P295"/>
<name>A0A7X9P295_9BACT</name>
<evidence type="ECO:0000313" key="2">
    <source>
        <dbReference type="EMBL" id="NME67985.1"/>
    </source>
</evidence>
<proteinExistence type="predicted"/>
<dbReference type="EMBL" id="JABANE010000017">
    <property type="protein sequence ID" value="NME67985.1"/>
    <property type="molecule type" value="Genomic_DNA"/>
</dbReference>
<dbReference type="RefSeq" id="WP_169656301.1">
    <property type="nucleotide sequence ID" value="NZ_JABANE010000017.1"/>
</dbReference>
<accession>A0A7X9P295</accession>
<keyword evidence="3" id="KW-1185">Reference proteome</keyword>
<evidence type="ECO:0000313" key="3">
    <source>
        <dbReference type="Proteomes" id="UP000576082"/>
    </source>
</evidence>
<feature type="coiled-coil region" evidence="1">
    <location>
        <begin position="92"/>
        <end position="121"/>
    </location>
</feature>
<keyword evidence="1" id="KW-0175">Coiled coil</keyword>
<evidence type="ECO:0000256" key="1">
    <source>
        <dbReference type="SAM" id="Coils"/>
    </source>
</evidence>
<gene>
    <name evidence="2" type="ORF">HHU12_08445</name>
</gene>
<dbReference type="Proteomes" id="UP000576082">
    <property type="component" value="Unassembled WGS sequence"/>
</dbReference>
<comment type="caution">
    <text evidence="2">The sequence shown here is derived from an EMBL/GenBank/DDBJ whole genome shotgun (WGS) entry which is preliminary data.</text>
</comment>
<sequence>MKKFFNNILLLVFLYLLTSLASFTNAQIKVIEIPGSDSTIVINIGEIKEKALKVAKEAQKIAAESQLEAMEEYIKIMGEVPEIEDIDIQIDQQAIEAEIRRAEAQIRMHQAEIERAAREAQRPYKRMEYTNFVSSFKLDYNGKIELTEDEDEIKSISKGGKFVISKSTFGNKRKVSIRPNEKGELEYTFYVGNSEVPYDPDGKKWLLDILPEVIKSSTIAAESRLNNRMKEGGVEKALKYISEISGQSNKITFYRLLIGRKDISADELVKITKDVTKYVSSSSELSEYFKESFAIYNNKKGLNAYFNGIKQISSSYEKSECLSGIIELKEIRSSFTKDHWELWLKATQTISSSYEASKTLQEAFNYDATAMPARTLEQSLEIISSSYEKANTIEAAFSEPNNKRWNEDQNNALLFAAKTITSSYEKKNTLEEALENWKYWSEETKNIFFQVASTVSSSSEKASLLSELEDYKIENQSNIHQFYSAIKSINSSYDMASTLEDIASSDYFHKGHFEEYLNATPLISSSHDMRGALEEIAPHIAKSKDEGLIQLYKEKVELISSSYDREKAREALER</sequence>
<reference evidence="2 3" key="1">
    <citation type="submission" date="2020-04" db="EMBL/GenBank/DDBJ databases">
        <title>Flammeovirga sp. SR4, a novel species isolated from seawater.</title>
        <authorList>
            <person name="Wang X."/>
        </authorList>
    </citation>
    <scope>NUCLEOTIDE SEQUENCE [LARGE SCALE GENOMIC DNA]</scope>
    <source>
        <strain evidence="2 3">ATCC 23126</strain>
    </source>
</reference>